<evidence type="ECO:0000256" key="7">
    <source>
        <dbReference type="ARBA" id="ARBA00022990"/>
    </source>
</evidence>
<dbReference type="GO" id="GO:0070813">
    <property type="term" value="P:hydrogen sulfide metabolic process"/>
    <property type="evidence" value="ECO:0007669"/>
    <property type="project" value="Ensembl"/>
</dbReference>
<dbReference type="GO" id="GO:0005506">
    <property type="term" value="F:iron ion binding"/>
    <property type="evidence" value="ECO:0007669"/>
    <property type="project" value="Ensembl"/>
</dbReference>
<evidence type="ECO:0000256" key="14">
    <source>
        <dbReference type="ARBA" id="ARBA00067300"/>
    </source>
</evidence>
<sequence>MLPLRRCSPSAAATGLQWLSRQRLSAPRSRPAWRCHCAHAAQRHGLLFRQLFESESFTYTYLLADVKTKEAVLIDPVLETAKRDSTLVKQLGLNLIYAANTHCHADHITGTGLLKKLLPGCRSVISKDSGAVADVFLEEGDVLKFGTFTLEARATPGHTDGCLTYVLNDSIMAFTGDALLIRGCGRTDFQQGSPETLYKSVHEKIFTLPGHCLIYPAHDYTGQTVSSVEEERTLNPRLTLPKEAFVELMNNLNLPKPKKIDFAVPANLKCGVQDVAA</sequence>
<evidence type="ECO:0000256" key="6">
    <source>
        <dbReference type="ARBA" id="ARBA00022964"/>
    </source>
</evidence>
<keyword evidence="10" id="KW-0496">Mitochondrion</keyword>
<dbReference type="GO" id="GO:0005739">
    <property type="term" value="C:mitochondrion"/>
    <property type="evidence" value="ECO:0007669"/>
    <property type="project" value="UniProtKB-SubCell"/>
</dbReference>
<dbReference type="PANTHER" id="PTHR43084">
    <property type="entry name" value="PERSULFIDE DIOXYGENASE ETHE1"/>
    <property type="match status" value="1"/>
</dbReference>
<keyword evidence="7" id="KW-0007">Acetylation</keyword>
<evidence type="ECO:0000256" key="3">
    <source>
        <dbReference type="ARBA" id="ARBA00006759"/>
    </source>
</evidence>
<evidence type="ECO:0000256" key="11">
    <source>
        <dbReference type="ARBA" id="ARBA00050990"/>
    </source>
</evidence>
<comment type="similarity">
    <text evidence="3">Belongs to the metallo-beta-lactamase superfamily. Glyoxalase II family.</text>
</comment>
<evidence type="ECO:0000256" key="10">
    <source>
        <dbReference type="ARBA" id="ARBA00023128"/>
    </source>
</evidence>
<keyword evidence="8" id="KW-0560">Oxidoreductase</keyword>
<protein>
    <recommendedName>
        <fullName evidence="14">Persulfide dioxygenase ETHE1, mitochondrial</fullName>
        <ecNumber evidence="13">1.13.11.18</ecNumber>
    </recommendedName>
    <alternativeName>
        <fullName evidence="15">Sulfur dioxygenase ETHE1</fullName>
    </alternativeName>
</protein>
<comment type="subcellular location">
    <subcellularLocation>
        <location evidence="2">Mitochondrion</location>
    </subcellularLocation>
</comment>
<dbReference type="OMA" id="DYKGDTV"/>
<dbReference type="GeneTree" id="ENSGT00940000159046"/>
<evidence type="ECO:0000256" key="4">
    <source>
        <dbReference type="ARBA" id="ARBA00022723"/>
    </source>
</evidence>
<keyword evidence="9" id="KW-0408">Iron</keyword>
<evidence type="ECO:0000313" key="18">
    <source>
        <dbReference type="Proteomes" id="UP000694421"/>
    </source>
</evidence>
<dbReference type="SMART" id="SM00849">
    <property type="entry name" value="Lactamase_B"/>
    <property type="match status" value="1"/>
</dbReference>
<dbReference type="GO" id="GO:0005654">
    <property type="term" value="C:nucleoplasm"/>
    <property type="evidence" value="ECO:0007669"/>
    <property type="project" value="Ensembl"/>
</dbReference>
<evidence type="ECO:0000256" key="2">
    <source>
        <dbReference type="ARBA" id="ARBA00004173"/>
    </source>
</evidence>
<dbReference type="GO" id="GO:0050313">
    <property type="term" value="F:sulfur dioxygenase activity"/>
    <property type="evidence" value="ECO:0007669"/>
    <property type="project" value="UniProtKB-EC"/>
</dbReference>
<reference evidence="17" key="2">
    <citation type="submission" date="2025-09" db="UniProtKB">
        <authorList>
            <consortium name="Ensembl"/>
        </authorList>
    </citation>
    <scope>IDENTIFICATION</scope>
</reference>
<dbReference type="InterPro" id="IPR044528">
    <property type="entry name" value="POD-like_MBL-fold"/>
</dbReference>
<comment type="subunit">
    <text evidence="12">Homodimer. Monomer. Interacts with TST. May interact with RELA.</text>
</comment>
<dbReference type="SUPFAM" id="SSF56281">
    <property type="entry name" value="Metallo-hydrolase/oxidoreductase"/>
    <property type="match status" value="1"/>
</dbReference>
<organism evidence="17 18">
    <name type="scientific">Salvator merianae</name>
    <name type="common">Argentine black and white tegu</name>
    <name type="synonym">Tupinambis merianae</name>
    <dbReference type="NCBI Taxonomy" id="96440"/>
    <lineage>
        <taxon>Eukaryota</taxon>
        <taxon>Metazoa</taxon>
        <taxon>Chordata</taxon>
        <taxon>Craniata</taxon>
        <taxon>Vertebrata</taxon>
        <taxon>Euteleostomi</taxon>
        <taxon>Lepidosauria</taxon>
        <taxon>Squamata</taxon>
        <taxon>Bifurcata</taxon>
        <taxon>Unidentata</taxon>
        <taxon>Episquamata</taxon>
        <taxon>Laterata</taxon>
        <taxon>Teiioidea</taxon>
        <taxon>Teiidae</taxon>
        <taxon>Salvator</taxon>
    </lineage>
</organism>
<keyword evidence="18" id="KW-1185">Reference proteome</keyword>
<dbReference type="InterPro" id="IPR051682">
    <property type="entry name" value="Mito_Persulfide_Diox"/>
</dbReference>
<name>A0A8D0BEX9_SALMN</name>
<evidence type="ECO:0000256" key="12">
    <source>
        <dbReference type="ARBA" id="ARBA00065219"/>
    </source>
</evidence>
<dbReference type="CDD" id="cd07724">
    <property type="entry name" value="POD-like_MBL-fold"/>
    <property type="match status" value="1"/>
</dbReference>
<reference evidence="17" key="1">
    <citation type="submission" date="2025-08" db="UniProtKB">
        <authorList>
            <consortium name="Ensembl"/>
        </authorList>
    </citation>
    <scope>IDENTIFICATION</scope>
</reference>
<keyword evidence="4" id="KW-0479">Metal-binding</keyword>
<evidence type="ECO:0000256" key="15">
    <source>
        <dbReference type="ARBA" id="ARBA00077964"/>
    </source>
</evidence>
<evidence type="ECO:0000313" key="17">
    <source>
        <dbReference type="Ensembl" id="ENSSMRP00000006885.1"/>
    </source>
</evidence>
<evidence type="ECO:0000256" key="5">
    <source>
        <dbReference type="ARBA" id="ARBA00022946"/>
    </source>
</evidence>
<keyword evidence="5" id="KW-0809">Transit peptide</keyword>
<feature type="domain" description="Metallo-beta-lactamase" evidence="16">
    <location>
        <begin position="57"/>
        <end position="218"/>
    </location>
</feature>
<dbReference type="Ensembl" id="ENSSMRT00000008069.1">
    <property type="protein sequence ID" value="ENSSMRP00000006885.1"/>
    <property type="gene ID" value="ENSSMRG00000005572.1"/>
</dbReference>
<dbReference type="Pfam" id="PF00753">
    <property type="entry name" value="Lactamase_B"/>
    <property type="match status" value="2"/>
</dbReference>
<evidence type="ECO:0000256" key="13">
    <source>
        <dbReference type="ARBA" id="ARBA00066686"/>
    </source>
</evidence>
<comment type="catalytic activity">
    <reaction evidence="11">
        <text>S-sulfanylglutathione + O2 + H2O = sulfite + glutathione + 2 H(+)</text>
        <dbReference type="Rhea" id="RHEA:12981"/>
        <dbReference type="ChEBI" id="CHEBI:15377"/>
        <dbReference type="ChEBI" id="CHEBI:15378"/>
        <dbReference type="ChEBI" id="CHEBI:15379"/>
        <dbReference type="ChEBI" id="CHEBI:17359"/>
        <dbReference type="ChEBI" id="CHEBI:57925"/>
        <dbReference type="ChEBI" id="CHEBI:58905"/>
        <dbReference type="EC" id="1.13.11.18"/>
    </reaction>
</comment>
<dbReference type="FunFam" id="3.60.15.10:FF:000013">
    <property type="entry name" value="Persulfide dioxygenase ETHE1, mitochondrial"/>
    <property type="match status" value="1"/>
</dbReference>
<keyword evidence="6" id="KW-0223">Dioxygenase</keyword>
<dbReference type="Proteomes" id="UP000694421">
    <property type="component" value="Unplaced"/>
</dbReference>
<dbReference type="GO" id="GO:0042802">
    <property type="term" value="F:identical protein binding"/>
    <property type="evidence" value="ECO:0007669"/>
    <property type="project" value="Ensembl"/>
</dbReference>
<dbReference type="AlphaFoldDB" id="A0A8D0BEX9"/>
<accession>A0A8D0BEX9</accession>
<dbReference type="Gene3D" id="3.60.15.10">
    <property type="entry name" value="Ribonuclease Z/Hydroxyacylglutathione hydrolase-like"/>
    <property type="match status" value="1"/>
</dbReference>
<evidence type="ECO:0000259" key="16">
    <source>
        <dbReference type="SMART" id="SM00849"/>
    </source>
</evidence>
<dbReference type="GO" id="GO:0006749">
    <property type="term" value="P:glutathione metabolic process"/>
    <property type="evidence" value="ECO:0007669"/>
    <property type="project" value="Ensembl"/>
</dbReference>
<evidence type="ECO:0000256" key="1">
    <source>
        <dbReference type="ARBA" id="ARBA00001954"/>
    </source>
</evidence>
<comment type="cofactor">
    <cofactor evidence="1">
        <name>Fe(2+)</name>
        <dbReference type="ChEBI" id="CHEBI:29033"/>
    </cofactor>
</comment>
<dbReference type="InterPro" id="IPR001279">
    <property type="entry name" value="Metallo-B-lactamas"/>
</dbReference>
<dbReference type="InterPro" id="IPR036866">
    <property type="entry name" value="RibonucZ/Hydroxyglut_hydro"/>
</dbReference>
<dbReference type="EC" id="1.13.11.18" evidence="13"/>
<evidence type="ECO:0000256" key="9">
    <source>
        <dbReference type="ARBA" id="ARBA00023004"/>
    </source>
</evidence>
<proteinExistence type="inferred from homology"/>
<evidence type="ECO:0000256" key="8">
    <source>
        <dbReference type="ARBA" id="ARBA00023002"/>
    </source>
</evidence>
<dbReference type="PANTHER" id="PTHR43084:SF1">
    <property type="entry name" value="PERSULFIDE DIOXYGENASE ETHE1, MITOCHONDRIAL"/>
    <property type="match status" value="1"/>
</dbReference>